<proteinExistence type="predicted"/>
<accession>A0A7S2AGN6</accession>
<dbReference type="AlphaFoldDB" id="A0A7S2AGN6"/>
<reference evidence="2" key="1">
    <citation type="submission" date="2021-01" db="EMBL/GenBank/DDBJ databases">
        <authorList>
            <person name="Corre E."/>
            <person name="Pelletier E."/>
            <person name="Niang G."/>
            <person name="Scheremetjew M."/>
            <person name="Finn R."/>
            <person name="Kale V."/>
            <person name="Holt S."/>
            <person name="Cochrane G."/>
            <person name="Meng A."/>
            <person name="Brown T."/>
            <person name="Cohen L."/>
        </authorList>
    </citation>
    <scope>NUCLEOTIDE SEQUENCE</scope>
    <source>
        <strain evidence="2">RCC733</strain>
    </source>
</reference>
<sequence>MQSFHFLQELPPAERICEYIRFSCTCHGRLGIKNKYGYQCTRKCKHAIAQGLRSGMFVVPKEMELGVVSKPKSAGRLKKAGKCLDPESDSSGTDDDESSDDEVDEVDEDLIDDDDIE</sequence>
<gene>
    <name evidence="2" type="ORF">PPRO1471_LOCUS402</name>
</gene>
<protein>
    <submittedName>
        <fullName evidence="2">Uncharacterized protein</fullName>
    </submittedName>
</protein>
<feature type="compositionally biased region" description="Acidic residues" evidence="1">
    <location>
        <begin position="86"/>
        <end position="117"/>
    </location>
</feature>
<name>A0A7S2AGN6_9CHLO</name>
<dbReference type="EMBL" id="HBGR01000630">
    <property type="protein sequence ID" value="CAD9367158.1"/>
    <property type="molecule type" value="Transcribed_RNA"/>
</dbReference>
<evidence type="ECO:0000313" key="2">
    <source>
        <dbReference type="EMBL" id="CAD9367158.1"/>
    </source>
</evidence>
<feature type="region of interest" description="Disordered" evidence="1">
    <location>
        <begin position="71"/>
        <end position="117"/>
    </location>
</feature>
<evidence type="ECO:0000256" key="1">
    <source>
        <dbReference type="SAM" id="MobiDB-lite"/>
    </source>
</evidence>
<organism evidence="2">
    <name type="scientific">Pycnococcus provasolii</name>
    <dbReference type="NCBI Taxonomy" id="41880"/>
    <lineage>
        <taxon>Eukaryota</taxon>
        <taxon>Viridiplantae</taxon>
        <taxon>Chlorophyta</taxon>
        <taxon>Pseudoscourfieldiophyceae</taxon>
        <taxon>Pseudoscourfieldiales</taxon>
        <taxon>Pycnococcaceae</taxon>
        <taxon>Pycnococcus</taxon>
    </lineage>
</organism>